<evidence type="ECO:0000313" key="3">
    <source>
        <dbReference type="EMBL" id="VEV56907.1"/>
    </source>
</evidence>
<accession>A0A449BTV4</accession>
<feature type="transmembrane region" description="Helical" evidence="2">
    <location>
        <begin position="1226"/>
        <end position="1248"/>
    </location>
</feature>
<feature type="coiled-coil region" evidence="1">
    <location>
        <begin position="477"/>
        <end position="549"/>
    </location>
</feature>
<dbReference type="VEuPathDB" id="PlasmoDB:PVVCY_1002500"/>
<keyword evidence="2" id="KW-1133">Transmembrane helix</keyword>
<proteinExistence type="predicted"/>
<reference evidence="3 4" key="1">
    <citation type="submission" date="2019-01" db="EMBL/GenBank/DDBJ databases">
        <authorList>
            <person name="Ramaprasad A."/>
        </authorList>
    </citation>
    <scope>NUCLEOTIDE SEQUENCE [LARGE SCALE GENOMIC DNA]</scope>
</reference>
<keyword evidence="1" id="KW-0175">Coiled coil</keyword>
<dbReference type="KEGG" id="pvv:PVVCY_1002500"/>
<keyword evidence="2" id="KW-0472">Membrane</keyword>
<protein>
    <submittedName>
        <fullName evidence="3">Uncharacterized protein</fullName>
    </submittedName>
</protein>
<name>A0A449BTV4_PLAVN</name>
<feature type="transmembrane region" description="Helical" evidence="2">
    <location>
        <begin position="1260"/>
        <end position="1287"/>
    </location>
</feature>
<gene>
    <name evidence="3" type="ORF">PVVCY_1002500</name>
</gene>
<dbReference type="GeneID" id="19960239"/>
<organism evidence="3 4">
    <name type="scientific">Plasmodium vinckei vinckei</name>
    <dbReference type="NCBI Taxonomy" id="54757"/>
    <lineage>
        <taxon>Eukaryota</taxon>
        <taxon>Sar</taxon>
        <taxon>Alveolata</taxon>
        <taxon>Apicomplexa</taxon>
        <taxon>Aconoidasida</taxon>
        <taxon>Haemosporida</taxon>
        <taxon>Plasmodiidae</taxon>
        <taxon>Plasmodium</taxon>
        <taxon>Plasmodium (Vinckeia)</taxon>
    </lineage>
</organism>
<dbReference type="EMBL" id="LR215066">
    <property type="protein sequence ID" value="VEV56907.1"/>
    <property type="molecule type" value="Genomic_DNA"/>
</dbReference>
<sequence>MPKVIEELKLFLTNLSKGSDTVDTSDLLSSGVADESVILNIKEKLGNSPWNIQKLIDLGIGIIEEKGKKENYEKNYEEHYEESYEENYESEEGKENELEHEHYSSDDLISEVEKMSICDSDMEYQKKLTEKEEIKYINESSREYGDPIDDNLKFISYEHAEEMLKLMIQDSYINIHPIAKEFILLITFVFNCIRKECCKSSSINFEQNILSKKKNIKMNNNDERENNARKNMNKKKNLIKFMNKLGKQNNIFFKKKKKSPEKNKIKINTISNRNYGNAHLKENTMSKNGNYNRNDSRTNFMKYIYNNSRNNNYQSELSKSNIFTSYNSEAQPQEIDSISKGMFDINAMSHIDNINKGNNYERASSNDNNYENNYGSNKWKNDNCLKDSTFLNLLESESCEYNVDDIKHAFSQENMNKVCAIFYKHLNKVRKMDDDELAKKNINIIMILFYLTNRYFGIYFLKTINMYVDLYYINKQFKEYKNKNENIKNNLSNKIDKYLEQLKISEQHVEEFENFKLNYTELKKENEKLKNGNNIIQKLKKKINIIDNEKLMIIKENEKLELIIKKKNILIENNKAIEKERKDEISKANNKRTKLVLKKHFPLSAKNIFNTSISTITTNNYNSNNINKHTELVNKSVEHGKISNKIIGGNVLEKFFEKTHQKGITKQEKGTQTTGSSIIYKDELLAYQNSKSTQEPYIFTSHKKEKKHDVCILCENKKNYKMLQQNNEQLEIHNLEKIEQSRIISTSSYPIKSEKLSNKHVETLEISNEFGSIPNYKSILRYQTINYCFHFSLFCKKNKNKILIKNFKKYTICLNPPNMGIQDNSYYNIIDMNKKLLIENIFYFVINNISFFGEFLFNLDLLHACLKYFSSTFTDNSRNFTIRHNLIYNEINNYVVPFINYFLNIYMCVYKIKYSIYCSYKEYPHCSDSNHITNLFNSYYFSNEYFIEQKCNKYASFLETDLSEISNADKIVENGEWEYYNILSIILFNEIKKKDNEKNNYNKPNNLKCCNNNLLFDINNFTINLTKHEQSTYEYYKNKYLQKKAYMYNEMDKMCKIWMNDKKNKNIKSINQFSHELSSKENDLHYQIHSKNIFIPKFAFLKPKKWNIKWKNMRKYIQKIKMNKKDLNKIAKQSDKLFEINSNKYISNLQFSNFYININGQTTFKVSNFNCLCHFFNFFNKNNNIYLKKPKKVAHKNVKNIMNGNNKSVKKKKNSDKGINTNYSNYLLLSNFIHFLSLFVPFVFIFLLDIYMLNNSIFSFFTYLVFFFTFIGTLLLRSILYIVSIPLHSKIDIQDSLDYFSVAFIQIINYVHTFFYQYEDLIEYI</sequence>
<dbReference type="RefSeq" id="XP_008623923.2">
    <property type="nucleotide sequence ID" value="XM_008625701.2"/>
</dbReference>
<dbReference type="Proteomes" id="UP000290582">
    <property type="component" value="Chromosome PVVCY_10"/>
</dbReference>
<evidence type="ECO:0000256" key="2">
    <source>
        <dbReference type="SAM" id="Phobius"/>
    </source>
</evidence>
<evidence type="ECO:0000256" key="1">
    <source>
        <dbReference type="SAM" id="Coils"/>
    </source>
</evidence>
<feature type="coiled-coil region" evidence="1">
    <location>
        <begin position="62"/>
        <end position="101"/>
    </location>
</feature>
<dbReference type="OrthoDB" id="372753at2759"/>
<keyword evidence="2" id="KW-0812">Transmembrane</keyword>
<feature type="transmembrane region" description="Helical" evidence="2">
    <location>
        <begin position="1299"/>
        <end position="1318"/>
    </location>
</feature>
<evidence type="ECO:0000313" key="4">
    <source>
        <dbReference type="Proteomes" id="UP000290582"/>
    </source>
</evidence>